<dbReference type="PROSITE" id="PS50297">
    <property type="entry name" value="ANK_REP_REGION"/>
    <property type="match status" value="2"/>
</dbReference>
<gene>
    <name evidence="5" type="ORF">M0811_07213</name>
</gene>
<feature type="repeat" description="ANK" evidence="3">
    <location>
        <begin position="144"/>
        <end position="177"/>
    </location>
</feature>
<dbReference type="InterPro" id="IPR050745">
    <property type="entry name" value="Multifunctional_regulatory"/>
</dbReference>
<dbReference type="SUPFAM" id="SSF48403">
    <property type="entry name" value="Ankyrin repeat"/>
    <property type="match status" value="1"/>
</dbReference>
<dbReference type="OrthoDB" id="9995210at2759"/>
<dbReference type="PANTHER" id="PTHR24189">
    <property type="entry name" value="MYOTROPHIN"/>
    <property type="match status" value="1"/>
</dbReference>
<protein>
    <submittedName>
        <fullName evidence="5">Ankyrin repeat ph and sec7 domain containing protein secg-related</fullName>
    </submittedName>
</protein>
<comment type="caution">
    <text evidence="5">The sequence shown here is derived from an EMBL/GenBank/DDBJ whole genome shotgun (WGS) entry which is preliminary data.</text>
</comment>
<keyword evidence="1" id="KW-0677">Repeat</keyword>
<dbReference type="InterPro" id="IPR000210">
    <property type="entry name" value="BTB/POZ_dom"/>
</dbReference>
<dbReference type="SUPFAM" id="SSF54695">
    <property type="entry name" value="POZ domain"/>
    <property type="match status" value="2"/>
</dbReference>
<dbReference type="PANTHER" id="PTHR24189:SF50">
    <property type="entry name" value="ANKYRIN REPEAT AND SOCS BOX PROTEIN 2"/>
    <property type="match status" value="1"/>
</dbReference>
<feature type="repeat" description="ANK" evidence="3">
    <location>
        <begin position="92"/>
        <end position="124"/>
    </location>
</feature>
<evidence type="ECO:0000313" key="6">
    <source>
        <dbReference type="Proteomes" id="UP001149090"/>
    </source>
</evidence>
<accession>A0A9Q0RDJ2</accession>
<dbReference type="EMBL" id="JAPDFW010000064">
    <property type="protein sequence ID" value="KAJ5075643.1"/>
    <property type="molecule type" value="Genomic_DNA"/>
</dbReference>
<dbReference type="Pfam" id="PF12796">
    <property type="entry name" value="Ank_2"/>
    <property type="match status" value="1"/>
</dbReference>
<dbReference type="InterPro" id="IPR002110">
    <property type="entry name" value="Ankyrin_rpt"/>
</dbReference>
<evidence type="ECO:0000256" key="3">
    <source>
        <dbReference type="PROSITE-ProRule" id="PRU00023"/>
    </source>
</evidence>
<dbReference type="Pfam" id="PF00023">
    <property type="entry name" value="Ank"/>
    <property type="match status" value="1"/>
</dbReference>
<dbReference type="InterPro" id="IPR036770">
    <property type="entry name" value="Ankyrin_rpt-contain_sf"/>
</dbReference>
<organism evidence="5 6">
    <name type="scientific">Anaeramoeba ignava</name>
    <name type="common">Anaerobic marine amoeba</name>
    <dbReference type="NCBI Taxonomy" id="1746090"/>
    <lineage>
        <taxon>Eukaryota</taxon>
        <taxon>Metamonada</taxon>
        <taxon>Anaeramoebidae</taxon>
        <taxon>Anaeramoeba</taxon>
    </lineage>
</organism>
<dbReference type="Pfam" id="PF00651">
    <property type="entry name" value="BTB"/>
    <property type="match status" value="1"/>
</dbReference>
<feature type="repeat" description="ANK" evidence="3">
    <location>
        <begin position="29"/>
        <end position="62"/>
    </location>
</feature>
<dbReference type="InterPro" id="IPR011333">
    <property type="entry name" value="SKP1/BTB/POZ_sf"/>
</dbReference>
<dbReference type="AlphaFoldDB" id="A0A9Q0RDJ2"/>
<keyword evidence="2 3" id="KW-0040">ANK repeat</keyword>
<dbReference type="SMART" id="SM00248">
    <property type="entry name" value="ANK"/>
    <property type="match status" value="5"/>
</dbReference>
<dbReference type="Gene3D" id="1.25.40.20">
    <property type="entry name" value="Ankyrin repeat-containing domain"/>
    <property type="match status" value="2"/>
</dbReference>
<feature type="repeat" description="ANK" evidence="3">
    <location>
        <begin position="61"/>
        <end position="93"/>
    </location>
</feature>
<evidence type="ECO:0000313" key="5">
    <source>
        <dbReference type="EMBL" id="KAJ5075643.1"/>
    </source>
</evidence>
<sequence length="440" mass="51047">MNLIEAVKKNNLELISKCIEDGQDINQTDKNTPLHIACDKNPNPQVIELLISSGAKVDSVNRNYPLHFLARNDSVECLKILLQKEVDANCKNKWTPLHFACYHNSPNVVRELIKFGVDLNSLANVNQKLILIIFYILIILFIQDNNSPINLAARYNQNYEIIKELIFAGCNVNLLNRENPIHRLFLEKKVDQRSLNLLLSSKCSLDEKNNETPLDLVQDGESKNLLDHYLSIIPDLRDLLERKEKCDLNIQCSDGEIFCHQMIFRARFLEKFNLEKIQTVLSKYKTNQVNEYLEFIYLGEIDYPKSFKLITEISEKFEIKNIENKIGILSLISDLTELSKDQKSKDFTILVSKKKICIHSTILLARSELYRGMFVSVDDKSNQVSDYSKLSFETLSILFNFFYTDSLPQKMKKKYKKELEVAIDYFQLNSNTNLKKLLQI</sequence>
<proteinExistence type="predicted"/>
<feature type="domain" description="BTB" evidence="4">
    <location>
        <begin position="345"/>
        <end position="411"/>
    </location>
</feature>
<dbReference type="Proteomes" id="UP001149090">
    <property type="component" value="Unassembled WGS sequence"/>
</dbReference>
<dbReference type="CDD" id="cd18186">
    <property type="entry name" value="BTB_POZ_ZBTB_KLHL-like"/>
    <property type="match status" value="1"/>
</dbReference>
<dbReference type="Gene3D" id="3.30.710.10">
    <property type="entry name" value="Potassium Channel Kv1.1, Chain A"/>
    <property type="match status" value="2"/>
</dbReference>
<evidence type="ECO:0000256" key="2">
    <source>
        <dbReference type="ARBA" id="ARBA00023043"/>
    </source>
</evidence>
<evidence type="ECO:0000256" key="1">
    <source>
        <dbReference type="ARBA" id="ARBA00022737"/>
    </source>
</evidence>
<dbReference type="PROSITE" id="PS50088">
    <property type="entry name" value="ANK_REPEAT"/>
    <property type="match status" value="4"/>
</dbReference>
<evidence type="ECO:0000259" key="4">
    <source>
        <dbReference type="PROSITE" id="PS50097"/>
    </source>
</evidence>
<name>A0A9Q0RDJ2_ANAIG</name>
<keyword evidence="6" id="KW-1185">Reference proteome</keyword>
<dbReference type="PROSITE" id="PS50097">
    <property type="entry name" value="BTB"/>
    <property type="match status" value="1"/>
</dbReference>
<reference evidence="5" key="1">
    <citation type="submission" date="2022-10" db="EMBL/GenBank/DDBJ databases">
        <title>Novel sulphate-reducing endosymbionts in the free-living metamonad Anaeramoeba.</title>
        <authorList>
            <person name="Jerlstrom-Hultqvist J."/>
            <person name="Cepicka I."/>
            <person name="Gallot-Lavallee L."/>
            <person name="Salas-Leiva D."/>
            <person name="Curtis B.A."/>
            <person name="Zahonova K."/>
            <person name="Pipaliya S."/>
            <person name="Dacks J."/>
            <person name="Roger A.J."/>
        </authorList>
    </citation>
    <scope>NUCLEOTIDE SEQUENCE</scope>
    <source>
        <strain evidence="5">BMAN</strain>
    </source>
</reference>